<dbReference type="PANTHER" id="PTHR10806">
    <property type="entry name" value="SIGNAL PEPTIDASE COMPLEX CATALYTIC SUBUNIT SEC11"/>
    <property type="match status" value="1"/>
</dbReference>
<evidence type="ECO:0000313" key="1">
    <source>
        <dbReference type="Ensembl" id="ENSSSCP00070020943.1"/>
    </source>
</evidence>
<dbReference type="PANTHER" id="PTHR10806:SF12">
    <property type="entry name" value="SIGNAL PEPTIDASE COMPLEX CATALYTIC SUBUNIT SEC11C"/>
    <property type="match status" value="1"/>
</dbReference>
<sequence length="131" mass="15004">MVNPTHQMIHLPGSCKCKLMWIKVLAEVINALKIRSSCIIWVGLKFIHGVIKVHEKNNGDIKFLTEGDNNEVDDRSLYKEGQNWLKKDMVERSKMFSSYVGIVTIIMNDYPKFKYALLAAMGAHVLLKHES</sequence>
<dbReference type="PROSITE" id="PS00761">
    <property type="entry name" value="SPASE_I_3"/>
    <property type="match status" value="1"/>
</dbReference>
<dbReference type="GO" id="GO:0016020">
    <property type="term" value="C:membrane"/>
    <property type="evidence" value="ECO:0007669"/>
    <property type="project" value="InterPro"/>
</dbReference>
<name>A0A4X1TZL3_PIG</name>
<accession>A0A4X1TZL3</accession>
<dbReference type="Ensembl" id="ENSSSCT00070025276.1">
    <property type="protein sequence ID" value="ENSSSCP00070020943.1"/>
    <property type="gene ID" value="ENSSSCG00070012947.1"/>
</dbReference>
<evidence type="ECO:0000313" key="2">
    <source>
        <dbReference type="Proteomes" id="UP000314985"/>
    </source>
</evidence>
<dbReference type="InterPro" id="IPR019758">
    <property type="entry name" value="Pept_S26A_signal_pept_1_CS"/>
</dbReference>
<organism evidence="1 2">
    <name type="scientific">Sus scrofa</name>
    <name type="common">Pig</name>
    <dbReference type="NCBI Taxonomy" id="9823"/>
    <lineage>
        <taxon>Eukaryota</taxon>
        <taxon>Metazoa</taxon>
        <taxon>Chordata</taxon>
        <taxon>Craniata</taxon>
        <taxon>Vertebrata</taxon>
        <taxon>Euteleostomi</taxon>
        <taxon>Mammalia</taxon>
        <taxon>Eutheria</taxon>
        <taxon>Laurasiatheria</taxon>
        <taxon>Artiodactyla</taxon>
        <taxon>Suina</taxon>
        <taxon>Suidae</taxon>
        <taxon>Sus</taxon>
    </lineage>
</organism>
<reference evidence="1 2" key="1">
    <citation type="submission" date="2017-08" db="EMBL/GenBank/DDBJ databases">
        <title>USMARCv1.0.</title>
        <authorList>
            <person name="Hannum G.I."/>
            <person name="Koren S."/>
            <person name="Schroeder S.G."/>
            <person name="Chin S.C."/>
            <person name="Nonneman D.J."/>
            <person name="Becker S.A."/>
            <person name="Rosen B.D."/>
            <person name="Bickhart D.M."/>
            <person name="Putnam N.H."/>
            <person name="Green R.E."/>
            <person name="Tuggle C.K."/>
            <person name="Liu H."/>
            <person name="Rohrer G.A."/>
            <person name="Warr A."/>
            <person name="Hall R."/>
            <person name="Kim K."/>
            <person name="Hume D.A."/>
            <person name="Talbot R."/>
            <person name="Chow W."/>
            <person name="Howe K."/>
            <person name="Schwartz A.S."/>
            <person name="Watson M."/>
            <person name="Archibald A.L."/>
            <person name="Phillippy A.M."/>
            <person name="Smith T.P.L."/>
        </authorList>
    </citation>
    <scope>NUCLEOTIDE SEQUENCE [LARGE SCALE GENOMIC DNA]</scope>
</reference>
<dbReference type="GO" id="GO:0004252">
    <property type="term" value="F:serine-type endopeptidase activity"/>
    <property type="evidence" value="ECO:0007669"/>
    <property type="project" value="InterPro"/>
</dbReference>
<dbReference type="InterPro" id="IPR001733">
    <property type="entry name" value="Peptidase_S26B"/>
</dbReference>
<dbReference type="AlphaFoldDB" id="A0A4X1TZL3"/>
<protein>
    <submittedName>
        <fullName evidence="1">Uncharacterized protein</fullName>
    </submittedName>
</protein>
<reference evidence="1" key="2">
    <citation type="submission" date="2025-08" db="UniProtKB">
        <authorList>
            <consortium name="Ensembl"/>
        </authorList>
    </citation>
    <scope>IDENTIFICATION</scope>
</reference>
<proteinExistence type="predicted"/>
<dbReference type="GO" id="GO:0006465">
    <property type="term" value="P:signal peptide processing"/>
    <property type="evidence" value="ECO:0007669"/>
    <property type="project" value="InterPro"/>
</dbReference>
<dbReference type="Proteomes" id="UP000314985">
    <property type="component" value="Chromosome 4"/>
</dbReference>